<dbReference type="CDD" id="cd16227">
    <property type="entry name" value="EFh_CREC_RCN2_like"/>
    <property type="match status" value="1"/>
</dbReference>
<evidence type="ECO:0000256" key="11">
    <source>
        <dbReference type="ARBA" id="ARBA00072696"/>
    </source>
</evidence>
<feature type="chain" id="PRO_5043123173" description="Reticulocalbin-3" evidence="13">
    <location>
        <begin position="17"/>
        <end position="308"/>
    </location>
</feature>
<keyword evidence="5" id="KW-0256">Endoplasmic reticulum</keyword>
<dbReference type="PROSITE" id="PS00018">
    <property type="entry name" value="EF_HAND_1"/>
    <property type="match status" value="5"/>
</dbReference>
<dbReference type="EMBL" id="UXUI01012041">
    <property type="protein sequence ID" value="VDD96679.1"/>
    <property type="molecule type" value="Genomic_DNA"/>
</dbReference>
<dbReference type="GO" id="GO:0005788">
    <property type="term" value="C:endoplasmic reticulum lumen"/>
    <property type="evidence" value="ECO:0007669"/>
    <property type="project" value="UniProtKB-SubCell"/>
</dbReference>
<dbReference type="SUPFAM" id="SSF47473">
    <property type="entry name" value="EF-hand"/>
    <property type="match status" value="2"/>
</dbReference>
<sequence length="308" mass="35375">MRFIFVLSFTLLVVNADQEHEAHGSASAKFRYEHEGAGHNQHADHKAVLGSEKTAKEFDELSPEESRRRLRILAKKMDINQDGYVDENELTDWIHQSMISLDKEESDERFEEMDKDGSSGVTWKEYIAEGFGDIDENQEMDAEDRKLMEEDRKYFIAADVNGDGILDRNEFDAFHAPEHHPHMHATVVELTLKEKDRNKDGKVDLTEFLGDVAESEGAEWYELEKSRFLEEYDKDKSGFLEGDEITSWLIPDTRETAKQEAEHLIGSADKDHDKRLSIDEIVAEHGLFVGSEATNYGEHLNKMGHEEL</sequence>
<dbReference type="OrthoDB" id="293868at2759"/>
<evidence type="ECO:0000256" key="6">
    <source>
        <dbReference type="ARBA" id="ARBA00022837"/>
    </source>
</evidence>
<feature type="signal peptide" evidence="13">
    <location>
        <begin position="1"/>
        <end position="16"/>
    </location>
</feature>
<dbReference type="Proteomes" id="UP000274131">
    <property type="component" value="Unassembled WGS sequence"/>
</dbReference>
<evidence type="ECO:0000256" key="9">
    <source>
        <dbReference type="ARBA" id="ARBA00056975"/>
    </source>
</evidence>
<dbReference type="STRING" id="51028.A0A0N4VMN4"/>
<comment type="subcellular location">
    <subcellularLocation>
        <location evidence="1">Endoplasmic reticulum lumen</location>
    </subcellularLocation>
</comment>
<evidence type="ECO:0000256" key="10">
    <source>
        <dbReference type="ARBA" id="ARBA00063143"/>
    </source>
</evidence>
<proteinExistence type="predicted"/>
<keyword evidence="2" id="KW-0479">Metal-binding</keyword>
<evidence type="ECO:0000256" key="8">
    <source>
        <dbReference type="ARBA" id="ARBA00023186"/>
    </source>
</evidence>
<keyword evidence="6" id="KW-0106">Calcium</keyword>
<dbReference type="InterPro" id="IPR018247">
    <property type="entry name" value="EF_Hand_1_Ca_BS"/>
</dbReference>
<evidence type="ECO:0000256" key="3">
    <source>
        <dbReference type="ARBA" id="ARBA00022729"/>
    </source>
</evidence>
<keyword evidence="16" id="KW-1185">Reference proteome</keyword>
<dbReference type="GO" id="GO:0005509">
    <property type="term" value="F:calcium ion binding"/>
    <property type="evidence" value="ECO:0007669"/>
    <property type="project" value="InterPro"/>
</dbReference>
<dbReference type="PANTHER" id="PTHR10827">
    <property type="entry name" value="RETICULOCALBIN"/>
    <property type="match status" value="1"/>
</dbReference>
<dbReference type="Gene3D" id="1.10.238.10">
    <property type="entry name" value="EF-hand"/>
    <property type="match status" value="3"/>
</dbReference>
<comment type="subunit">
    <text evidence="10">Interacts with PCSK6 (immature form including the propeptide); probably involved in the maturation and the secretion of PCSK6.</text>
</comment>
<keyword evidence="4" id="KW-0677">Repeat</keyword>
<feature type="domain" description="EF-hand" evidence="14">
    <location>
        <begin position="146"/>
        <end position="181"/>
    </location>
</feature>
<evidence type="ECO:0000313" key="16">
    <source>
        <dbReference type="Proteomes" id="UP000274131"/>
    </source>
</evidence>
<keyword evidence="3 13" id="KW-0732">Signal</keyword>
<dbReference type="AlphaFoldDB" id="A0A0N4VMN4"/>
<evidence type="ECO:0000313" key="17">
    <source>
        <dbReference type="WBParaSite" id="EVEC_0001220601-mRNA-1"/>
    </source>
</evidence>
<feature type="domain" description="EF-hand" evidence="14">
    <location>
        <begin position="65"/>
        <end position="100"/>
    </location>
</feature>
<dbReference type="PROSITE" id="PS50222">
    <property type="entry name" value="EF_HAND_2"/>
    <property type="match status" value="2"/>
</dbReference>
<evidence type="ECO:0000256" key="5">
    <source>
        <dbReference type="ARBA" id="ARBA00022824"/>
    </source>
</evidence>
<reference evidence="15 16" key="2">
    <citation type="submission" date="2018-10" db="EMBL/GenBank/DDBJ databases">
        <authorList>
            <consortium name="Pathogen Informatics"/>
        </authorList>
    </citation>
    <scope>NUCLEOTIDE SEQUENCE [LARGE SCALE GENOMIC DNA]</scope>
</reference>
<protein>
    <recommendedName>
        <fullName evidence="11">Reticulocalbin-3</fullName>
    </recommendedName>
</protein>
<reference evidence="17" key="1">
    <citation type="submission" date="2017-02" db="UniProtKB">
        <authorList>
            <consortium name="WormBaseParasite"/>
        </authorList>
    </citation>
    <scope>IDENTIFICATION</scope>
</reference>
<dbReference type="InterPro" id="IPR011992">
    <property type="entry name" value="EF-hand-dom_pair"/>
</dbReference>
<organism evidence="17">
    <name type="scientific">Enterobius vermicularis</name>
    <name type="common">Human pinworm</name>
    <dbReference type="NCBI Taxonomy" id="51028"/>
    <lineage>
        <taxon>Eukaryota</taxon>
        <taxon>Metazoa</taxon>
        <taxon>Ecdysozoa</taxon>
        <taxon>Nematoda</taxon>
        <taxon>Chromadorea</taxon>
        <taxon>Rhabditida</taxon>
        <taxon>Spirurina</taxon>
        <taxon>Oxyuridomorpha</taxon>
        <taxon>Oxyuroidea</taxon>
        <taxon>Oxyuridae</taxon>
        <taxon>Enterobius</taxon>
    </lineage>
</organism>
<dbReference type="Pfam" id="PF13499">
    <property type="entry name" value="EF-hand_7"/>
    <property type="match status" value="3"/>
</dbReference>
<dbReference type="FunFam" id="1.10.238.10:FF:000104">
    <property type="entry name" value="calumenin isoform X1"/>
    <property type="match status" value="1"/>
</dbReference>
<evidence type="ECO:0000256" key="4">
    <source>
        <dbReference type="ARBA" id="ARBA00022737"/>
    </source>
</evidence>
<keyword evidence="8" id="KW-0143">Chaperone</keyword>
<name>A0A0N4VMN4_ENTVE</name>
<comment type="function">
    <text evidence="9">Probable molecular chaperone assisting protein biosynthesis and transport in the endoplasmic reticulum. Required for the proper biosynthesis and transport of pulmonary surfactant-associated protein A/SP-A, pulmonary surfactant-associated protein D/SP-D and the lipid transporter ABCA3. By regulating both the proper expression and the degradation through the endoplasmic reticulum-associated protein degradation pathway of these proteins plays a crucial role in pulmonary surfactant homeostasis. Has an anti-fibrotic activity by negatively regulating the secretion of type I and type III collagens. This calcium-binding protein also transiently associates with immature PCSK6 and regulates its secretion.</text>
</comment>
<dbReference type="WBParaSite" id="EVEC_0001220601-mRNA-1">
    <property type="protein sequence ID" value="EVEC_0001220601-mRNA-1"/>
    <property type="gene ID" value="EVEC_0001220601"/>
</dbReference>
<evidence type="ECO:0000256" key="12">
    <source>
        <dbReference type="SAM" id="MobiDB-lite"/>
    </source>
</evidence>
<evidence type="ECO:0000259" key="14">
    <source>
        <dbReference type="PROSITE" id="PS50222"/>
    </source>
</evidence>
<dbReference type="GO" id="GO:0015031">
    <property type="term" value="P:protein transport"/>
    <property type="evidence" value="ECO:0007669"/>
    <property type="project" value="UniProtKB-ARBA"/>
</dbReference>
<evidence type="ECO:0000256" key="2">
    <source>
        <dbReference type="ARBA" id="ARBA00022723"/>
    </source>
</evidence>
<feature type="region of interest" description="Disordered" evidence="12">
    <location>
        <begin position="36"/>
        <end position="62"/>
    </location>
</feature>
<accession>A0A0N4VMN4</accession>
<dbReference type="InterPro" id="IPR002048">
    <property type="entry name" value="EF_hand_dom"/>
</dbReference>
<evidence type="ECO:0000313" key="15">
    <source>
        <dbReference type="EMBL" id="VDD96679.1"/>
    </source>
</evidence>
<evidence type="ECO:0000256" key="1">
    <source>
        <dbReference type="ARBA" id="ARBA00004319"/>
    </source>
</evidence>
<gene>
    <name evidence="15" type="ORF">EVEC_LOCUS11430</name>
</gene>
<dbReference type="SMART" id="SM00054">
    <property type="entry name" value="EFh"/>
    <property type="match status" value="5"/>
</dbReference>
<keyword evidence="7" id="KW-0325">Glycoprotein</keyword>
<dbReference type="PANTHER" id="PTHR10827:SF95">
    <property type="entry name" value="LD34388P"/>
    <property type="match status" value="1"/>
</dbReference>
<evidence type="ECO:0000256" key="13">
    <source>
        <dbReference type="SAM" id="SignalP"/>
    </source>
</evidence>
<evidence type="ECO:0000256" key="7">
    <source>
        <dbReference type="ARBA" id="ARBA00023180"/>
    </source>
</evidence>